<feature type="compositionally biased region" description="Pro residues" evidence="1">
    <location>
        <begin position="63"/>
        <end position="75"/>
    </location>
</feature>
<organism evidence="2 3">
    <name type="scientific">Gloeocapsopsis crepidinum LEGE 06123</name>
    <dbReference type="NCBI Taxonomy" id="588587"/>
    <lineage>
        <taxon>Bacteria</taxon>
        <taxon>Bacillati</taxon>
        <taxon>Cyanobacteriota</taxon>
        <taxon>Cyanophyceae</taxon>
        <taxon>Oscillatoriophycideae</taxon>
        <taxon>Chroococcales</taxon>
        <taxon>Chroococcaceae</taxon>
        <taxon>Gloeocapsopsis</taxon>
    </lineage>
</organism>
<evidence type="ECO:0000256" key="1">
    <source>
        <dbReference type="SAM" id="MobiDB-lite"/>
    </source>
</evidence>
<sequence length="95" mass="10425">MATFLVLSLTPVTVAVQAEEASDRPESNVGQNIRCSEASQAEQYWTPERMERAEPPSMIRPGSPNPDAQPEPPSSPETSAPSWSPQKDFQPQTED</sequence>
<feature type="compositionally biased region" description="Low complexity" evidence="1">
    <location>
        <begin position="76"/>
        <end position="85"/>
    </location>
</feature>
<reference evidence="2 3" key="1">
    <citation type="submission" date="2020-10" db="EMBL/GenBank/DDBJ databases">
        <authorList>
            <person name="Castelo-Branco R."/>
            <person name="Eusebio N."/>
            <person name="Adriana R."/>
            <person name="Vieira A."/>
            <person name="Brugerolle De Fraissinette N."/>
            <person name="Rezende De Castro R."/>
            <person name="Schneider M.P."/>
            <person name="Vasconcelos V."/>
            <person name="Leao P.N."/>
        </authorList>
    </citation>
    <scope>NUCLEOTIDE SEQUENCE [LARGE SCALE GENOMIC DNA]</scope>
    <source>
        <strain evidence="2 3">LEGE 06123</strain>
    </source>
</reference>
<dbReference type="EMBL" id="JADEWN010000003">
    <property type="protein sequence ID" value="MBE9189127.1"/>
    <property type="molecule type" value="Genomic_DNA"/>
</dbReference>
<proteinExistence type="predicted"/>
<accession>A0ABR9ULG5</accession>
<keyword evidence="3" id="KW-1185">Reference proteome</keyword>
<gene>
    <name evidence="2" type="ORF">IQ230_01840</name>
</gene>
<evidence type="ECO:0000313" key="3">
    <source>
        <dbReference type="Proteomes" id="UP000651156"/>
    </source>
</evidence>
<dbReference type="RefSeq" id="WP_193930257.1">
    <property type="nucleotide sequence ID" value="NZ_CAWPMZ010000072.1"/>
</dbReference>
<protein>
    <submittedName>
        <fullName evidence="2">Uncharacterized protein</fullName>
    </submittedName>
</protein>
<name>A0ABR9ULG5_9CHRO</name>
<feature type="compositionally biased region" description="Polar residues" evidence="1">
    <location>
        <begin position="28"/>
        <end position="43"/>
    </location>
</feature>
<comment type="caution">
    <text evidence="2">The sequence shown here is derived from an EMBL/GenBank/DDBJ whole genome shotgun (WGS) entry which is preliminary data.</text>
</comment>
<dbReference type="Proteomes" id="UP000651156">
    <property type="component" value="Unassembled WGS sequence"/>
</dbReference>
<feature type="region of interest" description="Disordered" evidence="1">
    <location>
        <begin position="19"/>
        <end position="95"/>
    </location>
</feature>
<evidence type="ECO:0000313" key="2">
    <source>
        <dbReference type="EMBL" id="MBE9189127.1"/>
    </source>
</evidence>